<dbReference type="InterPro" id="IPR007153">
    <property type="entry name" value="Adenosine_kinase"/>
</dbReference>
<accession>A0A7C4XUS0</accession>
<evidence type="ECO:0008006" key="2">
    <source>
        <dbReference type="Google" id="ProtNLM"/>
    </source>
</evidence>
<reference evidence="1" key="1">
    <citation type="journal article" date="2020" name="mSystems">
        <title>Genome- and Community-Level Interaction Insights into Carbon Utilization and Element Cycling Functions of Hydrothermarchaeota in Hydrothermal Sediment.</title>
        <authorList>
            <person name="Zhou Z."/>
            <person name="Liu Y."/>
            <person name="Xu W."/>
            <person name="Pan J."/>
            <person name="Luo Z.H."/>
            <person name="Li M."/>
        </authorList>
    </citation>
    <scope>NUCLEOTIDE SEQUENCE [LARGE SCALE GENOMIC DNA]</scope>
    <source>
        <strain evidence="1">SpSt-794</strain>
    </source>
</reference>
<dbReference type="Pfam" id="PF04008">
    <property type="entry name" value="Adenosine_kin"/>
    <property type="match status" value="1"/>
</dbReference>
<dbReference type="PANTHER" id="PTHR36155">
    <property type="entry name" value="BLL5354 PROTEIN"/>
    <property type="match status" value="1"/>
</dbReference>
<evidence type="ECO:0000313" key="1">
    <source>
        <dbReference type="EMBL" id="HGW60638.1"/>
    </source>
</evidence>
<dbReference type="AlphaFoldDB" id="A0A7C4XUS0"/>
<gene>
    <name evidence="1" type="ORF">ENV82_04335</name>
</gene>
<dbReference type="EMBL" id="DTHV01000134">
    <property type="protein sequence ID" value="HGW60638.1"/>
    <property type="molecule type" value="Genomic_DNA"/>
</dbReference>
<dbReference type="InterPro" id="IPR036902">
    <property type="entry name" value="Ta1353-like_sf"/>
</dbReference>
<dbReference type="SUPFAM" id="SSF103165">
    <property type="entry name" value="Ta1353-like"/>
    <property type="match status" value="1"/>
</dbReference>
<dbReference type="Gene3D" id="3.40.1520.10">
    <property type="entry name" value="Ta1353-like"/>
    <property type="match status" value="1"/>
</dbReference>
<protein>
    <recommendedName>
        <fullName evidence="2">Adenosine monophosphate-protein transferase</fullName>
    </recommendedName>
</protein>
<proteinExistence type="predicted"/>
<organism evidence="1">
    <name type="scientific">Caldisericum exile</name>
    <dbReference type="NCBI Taxonomy" id="693075"/>
    <lineage>
        <taxon>Bacteria</taxon>
        <taxon>Pseudomonadati</taxon>
        <taxon>Caldisericota/Cryosericota group</taxon>
        <taxon>Caldisericota</taxon>
        <taxon>Caldisericia</taxon>
        <taxon>Caldisericales</taxon>
        <taxon>Caldisericaceae</taxon>
        <taxon>Caldisericum</taxon>
    </lineage>
</organism>
<comment type="caution">
    <text evidence="1">The sequence shown here is derived from an EMBL/GenBank/DDBJ whole genome shotgun (WGS) entry which is preliminary data.</text>
</comment>
<name>A0A7C4XUS0_9BACT</name>
<dbReference type="PANTHER" id="PTHR36155:SF1">
    <property type="entry name" value="BLL5354 PROTEIN"/>
    <property type="match status" value="1"/>
</dbReference>
<sequence>MSVEIKVVPIEKPEDMNCILGQSHFIKTVEDLSEAIAGSVPGVKFGLAFNEASGVALVRFGGNDPELVELAKKNAFNVGAGHFFIIFIKDAFPINVLNAIKNVQEVCNVYVASSNPMQVIVAETDLGRAVLGVVDGVKPRGFEGEEDIKERKVLLRKFGYKF</sequence>